<feature type="region of interest" description="Disordered" evidence="1">
    <location>
        <begin position="99"/>
        <end position="125"/>
    </location>
</feature>
<evidence type="ECO:0000256" key="1">
    <source>
        <dbReference type="SAM" id="MobiDB-lite"/>
    </source>
</evidence>
<evidence type="ECO:0000256" key="2">
    <source>
        <dbReference type="SAM" id="Phobius"/>
    </source>
</evidence>
<feature type="transmembrane region" description="Helical" evidence="2">
    <location>
        <begin position="153"/>
        <end position="171"/>
    </location>
</feature>
<keyword evidence="2" id="KW-0472">Membrane</keyword>
<dbReference type="Proteomes" id="UP000800041">
    <property type="component" value="Unassembled WGS sequence"/>
</dbReference>
<feature type="transmembrane region" description="Helical" evidence="2">
    <location>
        <begin position="440"/>
        <end position="461"/>
    </location>
</feature>
<dbReference type="EMBL" id="ML977139">
    <property type="protein sequence ID" value="KAF1991575.1"/>
    <property type="molecule type" value="Genomic_DNA"/>
</dbReference>
<keyword evidence="2" id="KW-0812">Transmembrane</keyword>
<evidence type="ECO:0000313" key="4">
    <source>
        <dbReference type="Proteomes" id="UP000800041"/>
    </source>
</evidence>
<reference evidence="3" key="1">
    <citation type="journal article" date="2020" name="Stud. Mycol.">
        <title>101 Dothideomycetes genomes: a test case for predicting lifestyles and emergence of pathogens.</title>
        <authorList>
            <person name="Haridas S."/>
            <person name="Albert R."/>
            <person name="Binder M."/>
            <person name="Bloem J."/>
            <person name="Labutti K."/>
            <person name="Salamov A."/>
            <person name="Andreopoulos B."/>
            <person name="Baker S."/>
            <person name="Barry K."/>
            <person name="Bills G."/>
            <person name="Bluhm B."/>
            <person name="Cannon C."/>
            <person name="Castanera R."/>
            <person name="Culley D."/>
            <person name="Daum C."/>
            <person name="Ezra D."/>
            <person name="Gonzalez J."/>
            <person name="Henrissat B."/>
            <person name="Kuo A."/>
            <person name="Liang C."/>
            <person name="Lipzen A."/>
            <person name="Lutzoni F."/>
            <person name="Magnuson J."/>
            <person name="Mondo S."/>
            <person name="Nolan M."/>
            <person name="Ohm R."/>
            <person name="Pangilinan J."/>
            <person name="Park H.-J."/>
            <person name="Ramirez L."/>
            <person name="Alfaro M."/>
            <person name="Sun H."/>
            <person name="Tritt A."/>
            <person name="Yoshinaga Y."/>
            <person name="Zwiers L.-H."/>
            <person name="Turgeon B."/>
            <person name="Goodwin S."/>
            <person name="Spatafora J."/>
            <person name="Crous P."/>
            <person name="Grigoriev I."/>
        </authorList>
    </citation>
    <scope>NUCLEOTIDE SEQUENCE</scope>
    <source>
        <strain evidence="3">CBS 113979</strain>
    </source>
</reference>
<feature type="compositionally biased region" description="Basic and acidic residues" evidence="1">
    <location>
        <begin position="336"/>
        <end position="347"/>
    </location>
</feature>
<feature type="region of interest" description="Disordered" evidence="1">
    <location>
        <begin position="44"/>
        <end position="86"/>
    </location>
</feature>
<organism evidence="3 4">
    <name type="scientific">Aulographum hederae CBS 113979</name>
    <dbReference type="NCBI Taxonomy" id="1176131"/>
    <lineage>
        <taxon>Eukaryota</taxon>
        <taxon>Fungi</taxon>
        <taxon>Dikarya</taxon>
        <taxon>Ascomycota</taxon>
        <taxon>Pezizomycotina</taxon>
        <taxon>Dothideomycetes</taxon>
        <taxon>Pleosporomycetidae</taxon>
        <taxon>Aulographales</taxon>
        <taxon>Aulographaceae</taxon>
    </lineage>
</organism>
<evidence type="ECO:0008006" key="5">
    <source>
        <dbReference type="Google" id="ProtNLM"/>
    </source>
</evidence>
<evidence type="ECO:0000313" key="3">
    <source>
        <dbReference type="EMBL" id="KAF1991575.1"/>
    </source>
</evidence>
<gene>
    <name evidence="3" type="ORF">K402DRAFT_433796</name>
</gene>
<feature type="compositionally biased region" description="Low complexity" evidence="1">
    <location>
        <begin position="77"/>
        <end position="86"/>
    </location>
</feature>
<feature type="compositionally biased region" description="Basic and acidic residues" evidence="1">
    <location>
        <begin position="44"/>
        <end position="62"/>
    </location>
</feature>
<sequence>MSALYNLVFSSTKPAWKSNLNLCRRELANQLRWIEAAEGRSYLPERDPLDYPRSHSWPRDTHSQPLQGDPENPYYPSSSESSVSSAPVESPVASSVEVEVGSVGSRDDRHGSPLTESTHSGSSDDRALPVDSIDILIDRMLIISAVLRRTCSVIGFLWVLFAIFIFFNLFGTYPGIQIPRHDVAESFKTIFAAEKPSWRAKLTRTKSTEPLAVVENPSCPEYWRYWPCRPWACLGLDPTMDTHFDYLKYDEDDVKKVAKRSNKCWHPDKILGQSKGKFNKNHALPIMEKIEACKEMAVKDLDFRRDKNIDRYSDMSDYQDTPLWSHCDDLRDEDRKLRRSEKSDKSGGSKSGYRSSYEGSDIYLEDTFYADLIQYWWWNPWLKKGLPLFLFWKLAFVAWSPSGWGSSRQLAQAAGWIYFYLLLQSNVARMWPFILWTIPFTLRTTIWAMLAGCVECFVWLVGA</sequence>
<keyword evidence="2" id="KW-1133">Transmembrane helix</keyword>
<accession>A0A6G1HEH8</accession>
<keyword evidence="4" id="KW-1185">Reference proteome</keyword>
<dbReference type="AlphaFoldDB" id="A0A6G1HEH8"/>
<feature type="region of interest" description="Disordered" evidence="1">
    <location>
        <begin position="336"/>
        <end position="355"/>
    </location>
</feature>
<proteinExistence type="predicted"/>
<name>A0A6G1HEH8_9PEZI</name>
<protein>
    <recommendedName>
        <fullName evidence="5">J domain-containing protein</fullName>
    </recommendedName>
</protein>